<dbReference type="Proteomes" id="UP001206357">
    <property type="component" value="Unassembled WGS sequence"/>
</dbReference>
<evidence type="ECO:0000313" key="3">
    <source>
        <dbReference type="Proteomes" id="UP001206357"/>
    </source>
</evidence>
<protein>
    <submittedName>
        <fullName evidence="2">Uncharacterized protein</fullName>
    </submittedName>
</protein>
<gene>
    <name evidence="2" type="ORF">NSA17_08285</name>
</gene>
<keyword evidence="1" id="KW-0472">Membrane</keyword>
<name>A0AAW5LU00_LACJH</name>
<dbReference type="RefSeq" id="WP_135942869.1">
    <property type="nucleotide sequence ID" value="NZ_JANKAU010000010.1"/>
</dbReference>
<feature type="transmembrane region" description="Helical" evidence="1">
    <location>
        <begin position="97"/>
        <end position="119"/>
    </location>
</feature>
<evidence type="ECO:0000256" key="1">
    <source>
        <dbReference type="SAM" id="Phobius"/>
    </source>
</evidence>
<accession>A0AAW5LU00</accession>
<organism evidence="2 3">
    <name type="scientific">Lactobacillus johnsonii</name>
    <dbReference type="NCBI Taxonomy" id="33959"/>
    <lineage>
        <taxon>Bacteria</taxon>
        <taxon>Bacillati</taxon>
        <taxon>Bacillota</taxon>
        <taxon>Bacilli</taxon>
        <taxon>Lactobacillales</taxon>
        <taxon>Lactobacillaceae</taxon>
        <taxon>Lactobacillus</taxon>
    </lineage>
</organism>
<evidence type="ECO:0000313" key="2">
    <source>
        <dbReference type="EMBL" id="MCR1915427.1"/>
    </source>
</evidence>
<dbReference type="AlphaFoldDB" id="A0AAW5LU00"/>
<sequence>MDLKDYKRVFQICSFILILINITKIEDRNSIELSVIMFLVSNLITVQGLHLKERYLKNKIKYIRKAFEYIIWIFAFILFVDESQQLTVYINNQIFRIIMYSGVIIGFAYCLCLTFLTLSEKGTEDLIKREIEKASVNFDDAIQEVVKYVNENGGWSNFIKTPIGQQFAASVKMKSKDIHPRDFKKSHKRRKYR</sequence>
<reference evidence="2" key="1">
    <citation type="submission" date="2022-07" db="EMBL/GenBank/DDBJ databases">
        <title>Enhanced cultured diversity of the mouse gut microbiota enables custom-made synthetic communities.</title>
        <authorList>
            <person name="Afrizal A."/>
        </authorList>
    </citation>
    <scope>NUCLEOTIDE SEQUENCE</scope>
    <source>
        <strain evidence="2">DSM 100219</strain>
    </source>
</reference>
<proteinExistence type="predicted"/>
<comment type="caution">
    <text evidence="2">The sequence shown here is derived from an EMBL/GenBank/DDBJ whole genome shotgun (WGS) entry which is preliminary data.</text>
</comment>
<dbReference type="EMBL" id="JANKAU010000010">
    <property type="protein sequence ID" value="MCR1915427.1"/>
    <property type="molecule type" value="Genomic_DNA"/>
</dbReference>
<keyword evidence="1" id="KW-1133">Transmembrane helix</keyword>
<keyword evidence="1" id="KW-0812">Transmembrane</keyword>